<dbReference type="GeneID" id="20203744"/>
<reference evidence="4" key="3">
    <citation type="submission" date="2015-06" db="UniProtKB">
        <authorList>
            <consortium name="EnsemblMetazoa"/>
        </authorList>
    </citation>
    <scope>IDENTIFICATION</scope>
</reference>
<dbReference type="AlphaFoldDB" id="T1F4J5"/>
<dbReference type="InParanoid" id="T1F4J5"/>
<reference evidence="5" key="1">
    <citation type="submission" date="2012-12" db="EMBL/GenBank/DDBJ databases">
        <authorList>
            <person name="Hellsten U."/>
            <person name="Grimwood J."/>
            <person name="Chapman J.A."/>
            <person name="Shapiro H."/>
            <person name="Aerts A."/>
            <person name="Otillar R.P."/>
            <person name="Terry A.Y."/>
            <person name="Boore J.L."/>
            <person name="Simakov O."/>
            <person name="Marletaz F."/>
            <person name="Cho S.-J."/>
            <person name="Edsinger-Gonzales E."/>
            <person name="Havlak P."/>
            <person name="Kuo D.-H."/>
            <person name="Larsson T."/>
            <person name="Lv J."/>
            <person name="Arendt D."/>
            <person name="Savage R."/>
            <person name="Osoegawa K."/>
            <person name="de Jong P."/>
            <person name="Lindberg D.R."/>
            <person name="Seaver E.C."/>
            <person name="Weisblat D.A."/>
            <person name="Putnam N.H."/>
            <person name="Grigoriev I.V."/>
            <person name="Rokhsar D.S."/>
        </authorList>
    </citation>
    <scope>NUCLEOTIDE SEQUENCE</scope>
</reference>
<evidence type="ECO:0000256" key="1">
    <source>
        <dbReference type="SAM" id="MobiDB-lite"/>
    </source>
</evidence>
<keyword evidence="2" id="KW-0472">Membrane</keyword>
<sequence>MAVIYSRGPPFQKHFMFNYAFVINLIIVITASYLMIMYSNPWWSTLMKFKMPPSYEYRGVIVGITTFHFILCYLFEKHVIGEYVETIVQPWLSKLCLKTATKYEIIERELSVNEEWPRVTRMDIDHFMDREVDVEPDTESEQPINSLNEKRQECPPEVNDHAKKVFLPNPTLKMFLVEILYPPQQNPISTF</sequence>
<evidence type="ECO:0000256" key="2">
    <source>
        <dbReference type="SAM" id="Phobius"/>
    </source>
</evidence>
<feature type="transmembrane region" description="Helical" evidence="2">
    <location>
        <begin position="57"/>
        <end position="75"/>
    </location>
</feature>
<evidence type="ECO:0000313" key="4">
    <source>
        <dbReference type="EnsemblMetazoa" id="HelroP171679"/>
    </source>
</evidence>
<evidence type="ECO:0000313" key="5">
    <source>
        <dbReference type="Proteomes" id="UP000015101"/>
    </source>
</evidence>
<dbReference type="STRING" id="6412.T1F4J5"/>
<feature type="transmembrane region" description="Helical" evidence="2">
    <location>
        <begin position="16"/>
        <end position="37"/>
    </location>
</feature>
<protein>
    <submittedName>
        <fullName evidence="3 4">Uncharacterized protein</fullName>
    </submittedName>
</protein>
<evidence type="ECO:0000313" key="3">
    <source>
        <dbReference type="EMBL" id="ESO05311.1"/>
    </source>
</evidence>
<name>T1F4J5_HELRO</name>
<dbReference type="CTD" id="20203744"/>
<gene>
    <name evidence="4" type="primary">20203744</name>
    <name evidence="3" type="ORF">HELRODRAFT_171679</name>
</gene>
<organism evidence="4 5">
    <name type="scientific">Helobdella robusta</name>
    <name type="common">Californian leech</name>
    <dbReference type="NCBI Taxonomy" id="6412"/>
    <lineage>
        <taxon>Eukaryota</taxon>
        <taxon>Metazoa</taxon>
        <taxon>Spiralia</taxon>
        <taxon>Lophotrochozoa</taxon>
        <taxon>Annelida</taxon>
        <taxon>Clitellata</taxon>
        <taxon>Hirudinea</taxon>
        <taxon>Rhynchobdellida</taxon>
        <taxon>Glossiphoniidae</taxon>
        <taxon>Helobdella</taxon>
    </lineage>
</organism>
<dbReference type="EMBL" id="AMQM01003913">
    <property type="status" value="NOT_ANNOTATED_CDS"/>
    <property type="molecule type" value="Genomic_DNA"/>
</dbReference>
<keyword evidence="2" id="KW-1133">Transmembrane helix</keyword>
<accession>T1F4J5</accession>
<keyword evidence="2" id="KW-0812">Transmembrane</keyword>
<reference evidence="3 5" key="2">
    <citation type="journal article" date="2013" name="Nature">
        <title>Insights into bilaterian evolution from three spiralian genomes.</title>
        <authorList>
            <person name="Simakov O."/>
            <person name="Marletaz F."/>
            <person name="Cho S.J."/>
            <person name="Edsinger-Gonzales E."/>
            <person name="Havlak P."/>
            <person name="Hellsten U."/>
            <person name="Kuo D.H."/>
            <person name="Larsson T."/>
            <person name="Lv J."/>
            <person name="Arendt D."/>
            <person name="Savage R."/>
            <person name="Osoegawa K."/>
            <person name="de Jong P."/>
            <person name="Grimwood J."/>
            <person name="Chapman J.A."/>
            <person name="Shapiro H."/>
            <person name="Aerts A."/>
            <person name="Otillar R.P."/>
            <person name="Terry A.Y."/>
            <person name="Boore J.L."/>
            <person name="Grigoriev I.V."/>
            <person name="Lindberg D.R."/>
            <person name="Seaver E.C."/>
            <person name="Weisblat D.A."/>
            <person name="Putnam N.H."/>
            <person name="Rokhsar D.S."/>
        </authorList>
    </citation>
    <scope>NUCLEOTIDE SEQUENCE</scope>
</reference>
<feature type="region of interest" description="Disordered" evidence="1">
    <location>
        <begin position="135"/>
        <end position="154"/>
    </location>
</feature>
<dbReference type="EMBL" id="KB096365">
    <property type="protein sequence ID" value="ESO05311.1"/>
    <property type="molecule type" value="Genomic_DNA"/>
</dbReference>
<dbReference type="HOGENOM" id="CLU_1422927_0_0_1"/>
<keyword evidence="5" id="KW-1185">Reference proteome</keyword>
<dbReference type="Proteomes" id="UP000015101">
    <property type="component" value="Unassembled WGS sequence"/>
</dbReference>
<dbReference type="EnsemblMetazoa" id="HelroT171679">
    <property type="protein sequence ID" value="HelroP171679"/>
    <property type="gene ID" value="HelroG171679"/>
</dbReference>
<dbReference type="RefSeq" id="XP_009016626.1">
    <property type="nucleotide sequence ID" value="XM_009018378.1"/>
</dbReference>
<dbReference type="KEGG" id="hro:HELRODRAFT_171679"/>
<proteinExistence type="predicted"/>